<dbReference type="EMBL" id="LT629766">
    <property type="protein sequence ID" value="SDS94500.1"/>
    <property type="molecule type" value="Genomic_DNA"/>
</dbReference>
<dbReference type="Proteomes" id="UP000199597">
    <property type="component" value="Chromosome I"/>
</dbReference>
<dbReference type="Pfam" id="PF05552">
    <property type="entry name" value="MS_channel_1st_1"/>
    <property type="match status" value="1"/>
</dbReference>
<dbReference type="SUPFAM" id="SSF82861">
    <property type="entry name" value="Mechanosensitive channel protein MscS (YggB), transmembrane region"/>
    <property type="match status" value="1"/>
</dbReference>
<dbReference type="Gene3D" id="2.30.30.60">
    <property type="match status" value="1"/>
</dbReference>
<name>A0A1H1WCU4_9MICO</name>
<dbReference type="InterPro" id="IPR023408">
    <property type="entry name" value="MscS_beta-dom_sf"/>
</dbReference>
<evidence type="ECO:0000313" key="8">
    <source>
        <dbReference type="EMBL" id="SDS94500.1"/>
    </source>
</evidence>
<feature type="domain" description="Mechanosensitive ion channel MscS" evidence="7">
    <location>
        <begin position="102"/>
        <end position="170"/>
    </location>
</feature>
<evidence type="ECO:0000313" key="9">
    <source>
        <dbReference type="Proteomes" id="UP000199597"/>
    </source>
</evidence>
<dbReference type="PANTHER" id="PTHR30221">
    <property type="entry name" value="SMALL-CONDUCTANCE MECHANOSENSITIVE CHANNEL"/>
    <property type="match status" value="1"/>
</dbReference>
<dbReference type="InterPro" id="IPR045275">
    <property type="entry name" value="MscS_archaea/bacteria_type"/>
</dbReference>
<keyword evidence="3 6" id="KW-0812">Transmembrane</keyword>
<dbReference type="GO" id="GO:0016020">
    <property type="term" value="C:membrane"/>
    <property type="evidence" value="ECO:0007669"/>
    <property type="project" value="UniProtKB-SubCell"/>
</dbReference>
<feature type="transmembrane region" description="Helical" evidence="6">
    <location>
        <begin position="12"/>
        <end position="30"/>
    </location>
</feature>
<dbReference type="InterPro" id="IPR006685">
    <property type="entry name" value="MscS_channel_2nd"/>
</dbReference>
<dbReference type="STRING" id="1136497.SAMN04489752_2923"/>
<dbReference type="PANTHER" id="PTHR30221:SF1">
    <property type="entry name" value="SMALL-CONDUCTANCE MECHANOSENSITIVE CHANNEL"/>
    <property type="match status" value="1"/>
</dbReference>
<accession>A0A1H1WCU4</accession>
<keyword evidence="4 6" id="KW-1133">Transmembrane helix</keyword>
<evidence type="ECO:0000256" key="2">
    <source>
        <dbReference type="ARBA" id="ARBA00008017"/>
    </source>
</evidence>
<protein>
    <submittedName>
        <fullName evidence="8">Mechanosensitive ion channel</fullName>
    </submittedName>
</protein>
<keyword evidence="9" id="KW-1185">Reference proteome</keyword>
<organism evidence="8 9">
    <name type="scientific">Brevibacterium siliguriense</name>
    <dbReference type="NCBI Taxonomy" id="1136497"/>
    <lineage>
        <taxon>Bacteria</taxon>
        <taxon>Bacillati</taxon>
        <taxon>Actinomycetota</taxon>
        <taxon>Actinomycetes</taxon>
        <taxon>Micrococcales</taxon>
        <taxon>Brevibacteriaceae</taxon>
        <taxon>Brevibacterium</taxon>
    </lineage>
</organism>
<evidence type="ECO:0000256" key="1">
    <source>
        <dbReference type="ARBA" id="ARBA00004141"/>
    </source>
</evidence>
<dbReference type="GO" id="GO:0008381">
    <property type="term" value="F:mechanosensitive monoatomic ion channel activity"/>
    <property type="evidence" value="ECO:0007669"/>
    <property type="project" value="InterPro"/>
</dbReference>
<evidence type="ECO:0000256" key="4">
    <source>
        <dbReference type="ARBA" id="ARBA00022989"/>
    </source>
</evidence>
<sequence>MDLTSLLPDSITWVRILLMIVVLVVGWILSRLSRRGVTRLLRRLSGITPTMVTVIARLTGYTIILVSVGIALALLGADIQPLLAVVIVVGVVLILVLRGASENFAAGVLIQSRRTLDVGDEVQIDSPAGAVVGRVLELNARAVVVLSRDGRTIHVPNAKILSDSVVNHSRHGCRRSSVQIRLQVSRNYLESTIRSIGAAIDSAPGVVTTAPSRILIVTMSPSKVTLEGQFWHRPTEDVTVKSAVVKSVFAELDSQGYMATVTSEPGEPPLVPPEAI</sequence>
<dbReference type="Gene3D" id="1.10.287.1260">
    <property type="match status" value="1"/>
</dbReference>
<keyword evidence="5 6" id="KW-0472">Membrane</keyword>
<dbReference type="AlphaFoldDB" id="A0A1H1WCU4"/>
<reference evidence="9" key="1">
    <citation type="submission" date="2016-10" db="EMBL/GenBank/DDBJ databases">
        <authorList>
            <person name="Varghese N."/>
            <person name="Submissions S."/>
        </authorList>
    </citation>
    <scope>NUCLEOTIDE SEQUENCE [LARGE SCALE GENOMIC DNA]</scope>
    <source>
        <strain evidence="9">DSM 23676</strain>
    </source>
</reference>
<feature type="transmembrane region" description="Helical" evidence="6">
    <location>
        <begin position="51"/>
        <end position="73"/>
    </location>
</feature>
<dbReference type="InterPro" id="IPR008910">
    <property type="entry name" value="MSC_TM_helix"/>
</dbReference>
<feature type="transmembrane region" description="Helical" evidence="6">
    <location>
        <begin position="79"/>
        <end position="97"/>
    </location>
</feature>
<gene>
    <name evidence="8" type="ORF">SAMN04489752_2923</name>
</gene>
<dbReference type="Pfam" id="PF00924">
    <property type="entry name" value="MS_channel_2nd"/>
    <property type="match status" value="1"/>
</dbReference>
<evidence type="ECO:0000256" key="5">
    <source>
        <dbReference type="ARBA" id="ARBA00023136"/>
    </source>
</evidence>
<proteinExistence type="inferred from homology"/>
<dbReference type="InterPro" id="IPR010920">
    <property type="entry name" value="LSM_dom_sf"/>
</dbReference>
<evidence type="ECO:0000256" key="3">
    <source>
        <dbReference type="ARBA" id="ARBA00022692"/>
    </source>
</evidence>
<dbReference type="SUPFAM" id="SSF50182">
    <property type="entry name" value="Sm-like ribonucleoproteins"/>
    <property type="match status" value="1"/>
</dbReference>
<comment type="similarity">
    <text evidence="2">Belongs to the MscS (TC 1.A.23) family.</text>
</comment>
<dbReference type="InterPro" id="IPR011014">
    <property type="entry name" value="MscS_channel_TM-2"/>
</dbReference>
<evidence type="ECO:0000256" key="6">
    <source>
        <dbReference type="SAM" id="Phobius"/>
    </source>
</evidence>
<comment type="subcellular location">
    <subcellularLocation>
        <location evidence="1">Membrane</location>
        <topology evidence="1">Multi-pass membrane protein</topology>
    </subcellularLocation>
</comment>
<evidence type="ECO:0000259" key="7">
    <source>
        <dbReference type="Pfam" id="PF00924"/>
    </source>
</evidence>